<reference evidence="2 3" key="1">
    <citation type="journal article" date="2008" name="Proc. Natl. Acad. Sci. U.S.A.">
        <title>Niche adaptation and genome expansion in the chlorophyll d-producing cyanobacterium Acaryochloris marina.</title>
        <authorList>
            <person name="Swingley W.D."/>
            <person name="Chen M."/>
            <person name="Cheung P.C."/>
            <person name="Conrad A.L."/>
            <person name="Dejesa L.C."/>
            <person name="Hao J."/>
            <person name="Honchak B.M."/>
            <person name="Karbach L.E."/>
            <person name="Kurdoglu A."/>
            <person name="Lahiri S."/>
            <person name="Mastrian S.D."/>
            <person name="Miyashita H."/>
            <person name="Page L."/>
            <person name="Ramakrishna P."/>
            <person name="Satoh S."/>
            <person name="Sattley W.M."/>
            <person name="Shimada Y."/>
            <person name="Taylor H.L."/>
            <person name="Tomo T."/>
            <person name="Tsuchiya T."/>
            <person name="Wang Z.T."/>
            <person name="Raymond J."/>
            <person name="Mimuro M."/>
            <person name="Blankenship R.E."/>
            <person name="Touchman J.W."/>
        </authorList>
    </citation>
    <scope>NUCLEOTIDE SEQUENCE [LARGE SCALE GENOMIC DNA]</scope>
    <source>
        <strain evidence="3">MBIC 11017</strain>
    </source>
</reference>
<dbReference type="Proteomes" id="UP000000268">
    <property type="component" value="Chromosome"/>
</dbReference>
<protein>
    <recommendedName>
        <fullName evidence="1">Lipoxygenase domain-containing protein</fullName>
    </recommendedName>
</protein>
<dbReference type="AlphaFoldDB" id="B0C6P0"/>
<evidence type="ECO:0000259" key="1">
    <source>
        <dbReference type="PROSITE" id="PS51393"/>
    </source>
</evidence>
<dbReference type="CDD" id="cd08151">
    <property type="entry name" value="AOS"/>
    <property type="match status" value="1"/>
</dbReference>
<dbReference type="GO" id="GO:0020037">
    <property type="term" value="F:heme binding"/>
    <property type="evidence" value="ECO:0007669"/>
    <property type="project" value="InterPro"/>
</dbReference>
<dbReference type="Gene3D" id="1.20.245.10">
    <property type="entry name" value="Lipoxygenase-1, Domain 5"/>
    <property type="match status" value="1"/>
</dbReference>
<dbReference type="SUPFAM" id="SSF48484">
    <property type="entry name" value="Lipoxigenase"/>
    <property type="match status" value="1"/>
</dbReference>
<organism evidence="2 3">
    <name type="scientific">Acaryochloris marina (strain MBIC 11017)</name>
    <dbReference type="NCBI Taxonomy" id="329726"/>
    <lineage>
        <taxon>Bacteria</taxon>
        <taxon>Bacillati</taxon>
        <taxon>Cyanobacteriota</taxon>
        <taxon>Cyanophyceae</taxon>
        <taxon>Acaryochloridales</taxon>
        <taxon>Acaryochloridaceae</taxon>
        <taxon>Acaryochloris</taxon>
    </lineage>
</organism>
<dbReference type="InterPro" id="IPR036226">
    <property type="entry name" value="LipOase_C_sf"/>
</dbReference>
<dbReference type="HOGENOM" id="CLU_349734_0_0_3"/>
<dbReference type="GO" id="GO:0046872">
    <property type="term" value="F:metal ion binding"/>
    <property type="evidence" value="ECO:0007669"/>
    <property type="project" value="InterPro"/>
</dbReference>
<sequence length="805" mass="91520">MDSRDPRTEHVDDEFKKLISNIARAFGRTAQIKGRRATHSYGTVAKGVLKVLDTLDIPQHQIFSAGKQYPVLLRHANIKGFRDDAILDGRGATVRVLAGDAQAPLSDLNLDEGIVDILMSTGRSFILAEALSFARWAAGPMKSRAAMLQEFPKIAPIFHEIIRDPDSYTQLHYYSETTYSFTSLNQQSFFLRYRLVNRQNPSADTGWLKPEEVKLPLDYLPRVASDTRPETYLQDDFRQQVRSTGVSYLLQIQLQPVSDDAAMNETAKDCTIPWEEEDHPFHDVAVLDLGSILPDELAEALEFNPYNAPPELSLILAKTARETASVNHLRSVVYQISANMRKYQTPSSSLVDWGSGHQPSLPEQYPYGTGKTPSFDNTKPLPARVKPKPRYWANFGLKLIPNQQLDPDLPELGITGALDLMGTSVVSYMPPNLTRTRLDKFSDDFFVERRLNGFNPGKLNRVTGHAWQYQVCYDCSKHQVEPAGILPTKITARFNFCGQYLHPHSIQFTLNGQTETQQPGDENWEWSKRLFRCAEFVFQEAQSHLGRTHMNLDQYAMAYYRNVVNNPIRLLLEPHLEGLLSINKLGANLISGPTGFIPEASSLTPESVDDVLKDEISHLSYHWTPHRQTLPDRVLNNHYDPAAIAMWNLLTQYVREFFEDHQAGMEEYWSEIQAMSHDLVTHSILKPELGTLAVQNNADLQQLCVYVIFLSSFFHSWVNNKQYEDGGDVSYSTIGLWDTRHPKYDPLRVAEREAKQVTLLWTLSHVRYNPIMDVGPTALKNLLWQQRQHIEPGIPLANLMMSTNI</sequence>
<dbReference type="eggNOG" id="COG0753">
    <property type="taxonomic scope" value="Bacteria"/>
</dbReference>
<dbReference type="PANTHER" id="PTHR42841">
    <property type="entry name" value="AMINE OXIDASE"/>
    <property type="match status" value="1"/>
</dbReference>
<accession>B0C6P0</accession>
<feature type="domain" description="Lipoxygenase" evidence="1">
    <location>
        <begin position="524"/>
        <end position="727"/>
    </location>
</feature>
<dbReference type="PROSITE" id="PS51393">
    <property type="entry name" value="LIPOXYGENASE_3"/>
    <property type="match status" value="1"/>
</dbReference>
<dbReference type="GO" id="GO:0016702">
    <property type="term" value="F:oxidoreductase activity, acting on single donors with incorporation of molecular oxygen, incorporation of two atoms of oxygen"/>
    <property type="evidence" value="ECO:0007669"/>
    <property type="project" value="InterPro"/>
</dbReference>
<dbReference type="InterPro" id="IPR020835">
    <property type="entry name" value="Catalase_sf"/>
</dbReference>
<dbReference type="Gene3D" id="2.40.180.10">
    <property type="entry name" value="Catalase core domain"/>
    <property type="match status" value="1"/>
</dbReference>
<evidence type="ECO:0000313" key="3">
    <source>
        <dbReference type="Proteomes" id="UP000000268"/>
    </source>
</evidence>
<dbReference type="EMBL" id="CP000828">
    <property type="protein sequence ID" value="ABW27596.1"/>
    <property type="molecule type" value="Genomic_DNA"/>
</dbReference>
<gene>
    <name evidence="2" type="ordered locus">AM1_2589</name>
</gene>
<dbReference type="RefSeq" id="WP_012163053.1">
    <property type="nucleotide sequence ID" value="NC_009925.1"/>
</dbReference>
<name>B0C6P0_ACAM1</name>
<dbReference type="OrthoDB" id="5912511at2"/>
<evidence type="ECO:0000313" key="2">
    <source>
        <dbReference type="EMBL" id="ABW27596.1"/>
    </source>
</evidence>
<keyword evidence="3" id="KW-1185">Reference proteome</keyword>
<dbReference type="InterPro" id="IPR013819">
    <property type="entry name" value="LipOase_C"/>
</dbReference>
<proteinExistence type="predicted"/>
<dbReference type="SUPFAM" id="SSF56634">
    <property type="entry name" value="Heme-dependent catalase-like"/>
    <property type="match status" value="1"/>
</dbReference>
<dbReference type="KEGG" id="amr:AM1_2589"/>
<dbReference type="STRING" id="329726.AM1_2589"/>